<dbReference type="OrthoDB" id="8582835at2"/>
<dbReference type="Proteomes" id="UP000324282">
    <property type="component" value="Unassembled WGS sequence"/>
</dbReference>
<protein>
    <submittedName>
        <fullName evidence="2">Uncharacterized protein</fullName>
    </submittedName>
</protein>
<sequence>MGFWSGVWDGVTSVVSAVTDTVAAAWESTKKVAAKAISWMAEKAETFVGTVKSVWQKVKPFISTVVQPALKIAAKWAATNLPTFPWVAGAIVAFDKALGALVAWDQTEMAAKVEKAINWAIDRAKQLKGTWLNDDEMAAAEQHEETLREARSNLRGDAAKAIDLASLITSYAQLTTRISNVLENSNIESFEHYLRLRAAQKLLKDTERRLTEAQDIHAINADDLFLMEVGAELLKKDPQISDAQAMRLDDIILSRFKQKLIPFVFEEMIMAWGHSLQDMEQEWKTLNEALAKDKVLLRRLEVAQRLSDLEPEEAAMLKELQDKLPPLREKLETQRKRTNEMRSYVFAAEGFLQMLEKNREDYAGKEYLLDDSAKAGMIIIECAQHGRQWEELTEDEQALIIDFANIYEEASRARAAKLVEVAA</sequence>
<gene>
    <name evidence="2" type="ORF">A9A72_124244</name>
</gene>
<keyword evidence="1" id="KW-0175">Coiled coil</keyword>
<reference evidence="2 3" key="1">
    <citation type="submission" date="2019-07" db="EMBL/GenBank/DDBJ databases">
        <title>Deep subsurface shale carbon reservoir microbial communities from Ohio and West Virginia, USA.</title>
        <authorList>
            <person name="Wrighton K."/>
        </authorList>
    </citation>
    <scope>NUCLEOTIDE SEQUENCE [LARGE SCALE GENOMIC DNA]</scope>
    <source>
        <strain evidence="2 3">NP_8Ht</strain>
    </source>
</reference>
<comment type="caution">
    <text evidence="2">The sequence shown here is derived from an EMBL/GenBank/DDBJ whole genome shotgun (WGS) entry which is preliminary data.</text>
</comment>
<organism evidence="2 3">
    <name type="scientific">Stutzerimonas stutzeri</name>
    <name type="common">Pseudomonas stutzeri</name>
    <dbReference type="NCBI Taxonomy" id="316"/>
    <lineage>
        <taxon>Bacteria</taxon>
        <taxon>Pseudomonadati</taxon>
        <taxon>Pseudomonadota</taxon>
        <taxon>Gammaproteobacteria</taxon>
        <taxon>Pseudomonadales</taxon>
        <taxon>Pseudomonadaceae</taxon>
        <taxon>Stutzerimonas</taxon>
    </lineage>
</organism>
<evidence type="ECO:0000313" key="2">
    <source>
        <dbReference type="EMBL" id="TYP61508.1"/>
    </source>
</evidence>
<dbReference type="RefSeq" id="WP_148926169.1">
    <property type="nucleotide sequence ID" value="NZ_VNHQ01000014.1"/>
</dbReference>
<proteinExistence type="predicted"/>
<evidence type="ECO:0000256" key="1">
    <source>
        <dbReference type="SAM" id="Coils"/>
    </source>
</evidence>
<dbReference type="EMBL" id="VNHQ01000014">
    <property type="protein sequence ID" value="TYP61508.1"/>
    <property type="molecule type" value="Genomic_DNA"/>
</dbReference>
<feature type="coiled-coil region" evidence="1">
    <location>
        <begin position="133"/>
        <end position="160"/>
    </location>
</feature>
<evidence type="ECO:0000313" key="3">
    <source>
        <dbReference type="Proteomes" id="UP000324282"/>
    </source>
</evidence>
<name>A0A5S5B4J8_STUST</name>
<accession>A0A5S5B4J8</accession>
<dbReference type="AlphaFoldDB" id="A0A5S5B4J8"/>